<dbReference type="PANTHER" id="PTHR11709">
    <property type="entry name" value="MULTI-COPPER OXIDASE"/>
    <property type="match status" value="1"/>
</dbReference>
<dbReference type="InterPro" id="IPR011707">
    <property type="entry name" value="Cu-oxidase-like_N"/>
</dbReference>
<evidence type="ECO:0000259" key="9">
    <source>
        <dbReference type="Pfam" id="PF07732"/>
    </source>
</evidence>
<dbReference type="InterPro" id="IPR045087">
    <property type="entry name" value="Cu-oxidase_fam"/>
</dbReference>
<dbReference type="GO" id="GO:0006811">
    <property type="term" value="P:monoatomic ion transport"/>
    <property type="evidence" value="ECO:0007669"/>
    <property type="project" value="InterPro"/>
</dbReference>
<evidence type="ECO:0000256" key="3">
    <source>
        <dbReference type="ARBA" id="ARBA00022729"/>
    </source>
</evidence>
<feature type="domain" description="Plastocyanin-like" evidence="8">
    <location>
        <begin position="362"/>
        <end position="494"/>
    </location>
</feature>
<keyword evidence="6" id="KW-0472">Membrane</keyword>
<dbReference type="Pfam" id="PF00394">
    <property type="entry name" value="Cu-oxidase"/>
    <property type="match status" value="1"/>
</dbReference>
<keyword evidence="4" id="KW-0560">Oxidoreductase</keyword>
<keyword evidence="3" id="KW-0732">Signal</keyword>
<dbReference type="AlphaFoldDB" id="A0A1R1YDI6"/>
<evidence type="ECO:0000256" key="5">
    <source>
        <dbReference type="ARBA" id="ARBA00023008"/>
    </source>
</evidence>
<dbReference type="CDD" id="cd13877">
    <property type="entry name" value="CuRO_2_Fet3p_like"/>
    <property type="match status" value="1"/>
</dbReference>
<evidence type="ECO:0000256" key="1">
    <source>
        <dbReference type="ARBA" id="ARBA00010609"/>
    </source>
</evidence>
<keyword evidence="2" id="KW-0479">Metal-binding</keyword>
<dbReference type="EMBL" id="LSSN01000252">
    <property type="protein sequence ID" value="OMJ24940.1"/>
    <property type="molecule type" value="Genomic_DNA"/>
</dbReference>
<organism evidence="10 11">
    <name type="scientific">Smittium culicis</name>
    <dbReference type="NCBI Taxonomy" id="133412"/>
    <lineage>
        <taxon>Eukaryota</taxon>
        <taxon>Fungi</taxon>
        <taxon>Fungi incertae sedis</taxon>
        <taxon>Zoopagomycota</taxon>
        <taxon>Kickxellomycotina</taxon>
        <taxon>Harpellomycetes</taxon>
        <taxon>Harpellales</taxon>
        <taxon>Legeriomycetaceae</taxon>
        <taxon>Smittium</taxon>
    </lineage>
</organism>
<dbReference type="GO" id="GO:0005507">
    <property type="term" value="F:copper ion binding"/>
    <property type="evidence" value="ECO:0007669"/>
    <property type="project" value="InterPro"/>
</dbReference>
<evidence type="ECO:0000259" key="7">
    <source>
        <dbReference type="Pfam" id="PF00394"/>
    </source>
</evidence>
<sequence length="589" mass="65124">MKFLNAIASYTSLLHIFSTQVLSKTIEVDWDITFVEANPDGLQKRRVIGVNNQFPLPRLEGTVGDTIIVNAKNSLDRTTSLHAHGLAFNNNVFSDGAVSVNNCGIPPGQNYTYTLDLTEQGTYWFHSHSGGDYADGLRTPLIVHPTNETMYTKYDDDIILTLSDWYHEEAYTLGKFLTSSKNPAGYEPPPNSGMINDRIENSFPVSKDTTYRLRLINTSTMAVFHVKVDGHEMSLIEIDGVDIKPVTLNSVELHPAQRASVLINTKNSTGFNYLIHADMDPDYFDEVPDTLTMNITASLIYDQSSGLSSAEDHTWDTIDESELEPIIEEAYQAPDQEIVIVSDIMQLDDGAPHGLINGITYRMPKVPILLSMLTMGEDATNPLVYGPRSNAFVTGYNTTVRVVIENVHLDAHPFHLHGHKFQVVSSGEGSYANADEIKPPSDDWNPVRRDTVLVPGEGHAVIQFVSNNPGAWPIHCHNNWHMMFGMMGVIVEAPLEAQKMIKYDPSQIESQCTLNGFKISGNAGGDTGLNLSNAPNSPTMINYGIHAKGIVAIVFCVIAALMGISSTIFFAKQLSDDTNYERRMLLQPE</sequence>
<feature type="transmembrane region" description="Helical" evidence="6">
    <location>
        <begin position="549"/>
        <end position="571"/>
    </location>
</feature>
<accession>A0A1R1YDI6</accession>
<evidence type="ECO:0000256" key="6">
    <source>
        <dbReference type="SAM" id="Phobius"/>
    </source>
</evidence>
<dbReference type="InterPro" id="IPR008972">
    <property type="entry name" value="Cupredoxin"/>
</dbReference>
<dbReference type="Pfam" id="PF07732">
    <property type="entry name" value="Cu-oxidase_3"/>
    <property type="match status" value="1"/>
</dbReference>
<dbReference type="InterPro" id="IPR011706">
    <property type="entry name" value="Cu-oxidase_C"/>
</dbReference>
<dbReference type="InterPro" id="IPR002355">
    <property type="entry name" value="Cu_oxidase_Cu_BS"/>
</dbReference>
<feature type="domain" description="Plastocyanin-like" evidence="7">
    <location>
        <begin position="157"/>
        <end position="299"/>
    </location>
</feature>
<dbReference type="GO" id="GO:0016491">
    <property type="term" value="F:oxidoreductase activity"/>
    <property type="evidence" value="ECO:0007669"/>
    <property type="project" value="UniProtKB-KW"/>
</dbReference>
<keyword evidence="6" id="KW-0812">Transmembrane</keyword>
<gene>
    <name evidence="10" type="ORF">AYI70_g1241</name>
</gene>
<evidence type="ECO:0000313" key="10">
    <source>
        <dbReference type="EMBL" id="OMJ24940.1"/>
    </source>
</evidence>
<comment type="similarity">
    <text evidence="1">Belongs to the multicopper oxidase family.</text>
</comment>
<dbReference type="OrthoDB" id="2121828at2759"/>
<dbReference type="SUPFAM" id="SSF49503">
    <property type="entry name" value="Cupredoxins"/>
    <property type="match status" value="3"/>
</dbReference>
<keyword evidence="6" id="KW-1133">Transmembrane helix</keyword>
<evidence type="ECO:0000256" key="2">
    <source>
        <dbReference type="ARBA" id="ARBA00022723"/>
    </source>
</evidence>
<comment type="caution">
    <text evidence="10">The sequence shown here is derived from an EMBL/GenBank/DDBJ whole genome shotgun (WGS) entry which is preliminary data.</text>
</comment>
<dbReference type="Pfam" id="PF07731">
    <property type="entry name" value="Cu-oxidase_2"/>
    <property type="match status" value="1"/>
</dbReference>
<dbReference type="Gene3D" id="2.60.40.420">
    <property type="entry name" value="Cupredoxins - blue copper proteins"/>
    <property type="match status" value="3"/>
</dbReference>
<dbReference type="InterPro" id="IPR044130">
    <property type="entry name" value="CuRO_2_Fet3-like"/>
</dbReference>
<dbReference type="PROSITE" id="PS00079">
    <property type="entry name" value="MULTICOPPER_OXIDASE1"/>
    <property type="match status" value="1"/>
</dbReference>
<dbReference type="InterPro" id="IPR001117">
    <property type="entry name" value="Cu-oxidase_2nd"/>
</dbReference>
<dbReference type="PROSITE" id="PS00080">
    <property type="entry name" value="MULTICOPPER_OXIDASE2"/>
    <property type="match status" value="1"/>
</dbReference>
<dbReference type="PANTHER" id="PTHR11709:SF361">
    <property type="entry name" value="IRON TRANSPORT MULTICOPPER OXIDASE FET3"/>
    <property type="match status" value="1"/>
</dbReference>
<keyword evidence="5" id="KW-0186">Copper</keyword>
<evidence type="ECO:0000313" key="11">
    <source>
        <dbReference type="Proteomes" id="UP000187283"/>
    </source>
</evidence>
<dbReference type="InterPro" id="IPR033138">
    <property type="entry name" value="Cu_oxidase_CS"/>
</dbReference>
<keyword evidence="11" id="KW-1185">Reference proteome</keyword>
<feature type="domain" description="Plastocyanin-like" evidence="9">
    <location>
        <begin position="33"/>
        <end position="147"/>
    </location>
</feature>
<evidence type="ECO:0000256" key="4">
    <source>
        <dbReference type="ARBA" id="ARBA00023002"/>
    </source>
</evidence>
<proteinExistence type="inferred from homology"/>
<dbReference type="STRING" id="133412.A0A1R1YDI6"/>
<protein>
    <submittedName>
        <fullName evidence="10">Iron transport multicopper oxidase fio1</fullName>
    </submittedName>
</protein>
<evidence type="ECO:0000259" key="8">
    <source>
        <dbReference type="Pfam" id="PF07731"/>
    </source>
</evidence>
<dbReference type="Proteomes" id="UP000187283">
    <property type="component" value="Unassembled WGS sequence"/>
</dbReference>
<name>A0A1R1YDI6_9FUNG</name>
<reference evidence="10 11" key="1">
    <citation type="submission" date="2017-01" db="EMBL/GenBank/DDBJ databases">
        <authorList>
            <person name="Mah S.A."/>
            <person name="Swanson W.J."/>
            <person name="Moy G.W."/>
            <person name="Vacquier V.D."/>
        </authorList>
    </citation>
    <scope>NUCLEOTIDE SEQUENCE [LARGE SCALE GENOMIC DNA]</scope>
    <source>
        <strain evidence="10 11">GSMNP</strain>
    </source>
</reference>